<dbReference type="RefSeq" id="WP_010767172.1">
    <property type="nucleotide sequence ID" value="NZ_ASWE01000004.1"/>
</dbReference>
<dbReference type="InterPro" id="IPR032254">
    <property type="entry name" value="DUF4828"/>
</dbReference>
<comment type="caution">
    <text evidence="1">The sequence shown here is derived from an EMBL/GenBank/DDBJ whole genome shotgun (WGS) entry which is preliminary data.</text>
</comment>
<dbReference type="EMBL" id="AJAT01000007">
    <property type="protein sequence ID" value="EOL48946.1"/>
    <property type="molecule type" value="Genomic_DNA"/>
</dbReference>
<dbReference type="PATRIC" id="fig|1158610.3.peg.472"/>
<dbReference type="Proteomes" id="UP000013785">
    <property type="component" value="Unassembled WGS sequence"/>
</dbReference>
<evidence type="ECO:0000313" key="2">
    <source>
        <dbReference type="Proteomes" id="UP000013785"/>
    </source>
</evidence>
<accession>R3WM91</accession>
<name>R3WM91_9ENTE</name>
<dbReference type="HOGENOM" id="CLU_164577_1_0_9"/>
<sequence length="115" mass="13555">MKKRLSLFIGASLLGLAGSLVLRKKRPLSSSEDYSLFIGEWRFYDKSKELHTLSVKDDYSIVIDEQPTKTILVELSMNRLVFQDEYGYHLIIETKNDQPTYFYDEADDERYQLYN</sequence>
<reference evidence="1 2" key="1">
    <citation type="submission" date="2013-02" db="EMBL/GenBank/DDBJ databases">
        <title>The Genome Sequence of Enterococcus phoeniculicola BAA-412.</title>
        <authorList>
            <consortium name="The Broad Institute Genome Sequencing Platform"/>
            <consortium name="The Broad Institute Genome Sequencing Center for Infectious Disease"/>
            <person name="Earl A.M."/>
            <person name="Gilmore M.S."/>
            <person name="Lebreton F."/>
            <person name="Walker B."/>
            <person name="Young S.K."/>
            <person name="Zeng Q."/>
            <person name="Gargeya S."/>
            <person name="Fitzgerald M."/>
            <person name="Haas B."/>
            <person name="Abouelleil A."/>
            <person name="Alvarado L."/>
            <person name="Arachchi H.M."/>
            <person name="Berlin A.M."/>
            <person name="Chapman S.B."/>
            <person name="Dewar J."/>
            <person name="Goldberg J."/>
            <person name="Griggs A."/>
            <person name="Gujja S."/>
            <person name="Hansen M."/>
            <person name="Howarth C."/>
            <person name="Imamovic A."/>
            <person name="Larimer J."/>
            <person name="McCowan C."/>
            <person name="Murphy C."/>
            <person name="Neiman D."/>
            <person name="Pearson M."/>
            <person name="Priest M."/>
            <person name="Roberts A."/>
            <person name="Saif S."/>
            <person name="Shea T."/>
            <person name="Sisk P."/>
            <person name="Sykes S."/>
            <person name="Wortman J."/>
            <person name="Nusbaum C."/>
            <person name="Birren B."/>
        </authorList>
    </citation>
    <scope>NUCLEOTIDE SEQUENCE [LARGE SCALE GENOMIC DNA]</scope>
    <source>
        <strain evidence="1 2">ATCC BAA-412</strain>
    </source>
</reference>
<evidence type="ECO:0008006" key="3">
    <source>
        <dbReference type="Google" id="ProtNLM"/>
    </source>
</evidence>
<dbReference type="eggNOG" id="ENOG5033ARR">
    <property type="taxonomic scope" value="Bacteria"/>
</dbReference>
<dbReference type="AlphaFoldDB" id="R3WM91"/>
<organism evidence="1 2">
    <name type="scientific">Enterococcus phoeniculicola ATCC BAA-412</name>
    <dbReference type="NCBI Taxonomy" id="1158610"/>
    <lineage>
        <taxon>Bacteria</taxon>
        <taxon>Bacillati</taxon>
        <taxon>Bacillota</taxon>
        <taxon>Bacilli</taxon>
        <taxon>Lactobacillales</taxon>
        <taxon>Enterococcaceae</taxon>
        <taxon>Enterococcus</taxon>
    </lineage>
</organism>
<proteinExistence type="predicted"/>
<dbReference type="Pfam" id="PF16110">
    <property type="entry name" value="DUF4828"/>
    <property type="match status" value="1"/>
</dbReference>
<dbReference type="STRING" id="154621.RV11_GL000902"/>
<protein>
    <recommendedName>
        <fullName evidence="3">DUF4828 domain-containing protein</fullName>
    </recommendedName>
</protein>
<keyword evidence="2" id="KW-1185">Reference proteome</keyword>
<dbReference type="OrthoDB" id="2246468at2"/>
<gene>
    <name evidence="1" type="ORF">UC3_00498</name>
</gene>
<evidence type="ECO:0000313" key="1">
    <source>
        <dbReference type="EMBL" id="EOL48946.1"/>
    </source>
</evidence>